<feature type="non-terminal residue" evidence="2">
    <location>
        <position position="1"/>
    </location>
</feature>
<feature type="compositionally biased region" description="Polar residues" evidence="1">
    <location>
        <begin position="1"/>
        <end position="14"/>
    </location>
</feature>
<dbReference type="EMBL" id="CAJVPI010002236">
    <property type="protein sequence ID" value="CAG8638917.1"/>
    <property type="molecule type" value="Genomic_DNA"/>
</dbReference>
<accession>A0A9N9DKB6</accession>
<feature type="region of interest" description="Disordered" evidence="1">
    <location>
        <begin position="154"/>
        <end position="216"/>
    </location>
</feature>
<feature type="region of interest" description="Disordered" evidence="1">
    <location>
        <begin position="107"/>
        <end position="132"/>
    </location>
</feature>
<proteinExistence type="predicted"/>
<evidence type="ECO:0000313" key="2">
    <source>
        <dbReference type="EMBL" id="CAG8638917.1"/>
    </source>
</evidence>
<sequence>MQQEYTDSSNQYSLYQDFPNELQTGQLPQQYQSSLNLSQLPASVLGPPSPYVMADEPLPNIDDYLTVYEQLLPGSIQQQNDTLSTRQNPLTHRQQRQQRWLLQHPYSRQREVQTSNKSFTPMRPEHRLDRQNSVQSMRGVFPIEQSESEYVQSQVYPPTGNPSMSQSQGNIHQVPQPQNNFNQLGNGFPNQPSQMETDERSLQSQVISHQREEPNN</sequence>
<protein>
    <submittedName>
        <fullName evidence="2">11185_t:CDS:1</fullName>
    </submittedName>
</protein>
<feature type="compositionally biased region" description="Polar residues" evidence="1">
    <location>
        <begin position="154"/>
        <end position="195"/>
    </location>
</feature>
<feature type="region of interest" description="Disordered" evidence="1">
    <location>
        <begin position="1"/>
        <end position="27"/>
    </location>
</feature>
<reference evidence="2" key="1">
    <citation type="submission" date="2021-06" db="EMBL/GenBank/DDBJ databases">
        <authorList>
            <person name="Kallberg Y."/>
            <person name="Tangrot J."/>
            <person name="Rosling A."/>
        </authorList>
    </citation>
    <scope>NUCLEOTIDE SEQUENCE</scope>
    <source>
        <strain evidence="2">BR232B</strain>
    </source>
</reference>
<keyword evidence="3" id="KW-1185">Reference proteome</keyword>
<comment type="caution">
    <text evidence="2">The sequence shown here is derived from an EMBL/GenBank/DDBJ whole genome shotgun (WGS) entry which is preliminary data.</text>
</comment>
<organism evidence="2 3">
    <name type="scientific">Paraglomus brasilianum</name>
    <dbReference type="NCBI Taxonomy" id="144538"/>
    <lineage>
        <taxon>Eukaryota</taxon>
        <taxon>Fungi</taxon>
        <taxon>Fungi incertae sedis</taxon>
        <taxon>Mucoromycota</taxon>
        <taxon>Glomeromycotina</taxon>
        <taxon>Glomeromycetes</taxon>
        <taxon>Paraglomerales</taxon>
        <taxon>Paraglomeraceae</taxon>
        <taxon>Paraglomus</taxon>
    </lineage>
</organism>
<name>A0A9N9DKB6_9GLOM</name>
<gene>
    <name evidence="2" type="ORF">PBRASI_LOCUS9663</name>
</gene>
<evidence type="ECO:0000313" key="3">
    <source>
        <dbReference type="Proteomes" id="UP000789739"/>
    </source>
</evidence>
<evidence type="ECO:0000256" key="1">
    <source>
        <dbReference type="SAM" id="MobiDB-lite"/>
    </source>
</evidence>
<dbReference type="Proteomes" id="UP000789739">
    <property type="component" value="Unassembled WGS sequence"/>
</dbReference>
<dbReference type="AlphaFoldDB" id="A0A9N9DKB6"/>